<dbReference type="Gene3D" id="1.50.10.20">
    <property type="match status" value="1"/>
</dbReference>
<reference evidence="11" key="1">
    <citation type="submission" date="2022-06" db="EMBL/GenBank/DDBJ databases">
        <authorList>
            <person name="Berger JAMES D."/>
            <person name="Berger JAMES D."/>
        </authorList>
    </citation>
    <scope>NUCLEOTIDE SEQUENCE [LARGE SCALE GENOMIC DNA]</scope>
</reference>
<dbReference type="InterPro" id="IPR026873">
    <property type="entry name" value="Ptb1"/>
</dbReference>
<dbReference type="PANTHER" id="PTHR11774">
    <property type="entry name" value="GERANYLGERANYL TRANSFERASE TYPE BETA SUBUNIT"/>
    <property type="match status" value="1"/>
</dbReference>
<dbReference type="GO" id="GO:0004663">
    <property type="term" value="F:Rab geranylgeranyltransferase activity"/>
    <property type="evidence" value="ECO:0007669"/>
    <property type="project" value="UniProtKB-UniRule"/>
</dbReference>
<dbReference type="GO" id="GO:0005968">
    <property type="term" value="C:Rab-protein geranylgeranyltransferase complex"/>
    <property type="evidence" value="ECO:0007669"/>
    <property type="project" value="UniProtKB-UniRule"/>
</dbReference>
<keyword evidence="6 8" id="KW-0862">Zinc</keyword>
<accession>A0AA85KL44</accession>
<dbReference type="CDD" id="cd02894">
    <property type="entry name" value="GGTase-II"/>
    <property type="match status" value="1"/>
</dbReference>
<dbReference type="Pfam" id="PF00432">
    <property type="entry name" value="Prenyltrans"/>
    <property type="match status" value="1"/>
</dbReference>
<evidence type="ECO:0000313" key="12">
    <source>
        <dbReference type="WBParaSite" id="TREG1_96310.1"/>
    </source>
</evidence>
<organism evidence="11 12">
    <name type="scientific">Trichobilharzia regenti</name>
    <name type="common">Nasal bird schistosome</name>
    <dbReference type="NCBI Taxonomy" id="157069"/>
    <lineage>
        <taxon>Eukaryota</taxon>
        <taxon>Metazoa</taxon>
        <taxon>Spiralia</taxon>
        <taxon>Lophotrochozoa</taxon>
        <taxon>Platyhelminthes</taxon>
        <taxon>Trematoda</taxon>
        <taxon>Digenea</taxon>
        <taxon>Strigeidida</taxon>
        <taxon>Schistosomatoidea</taxon>
        <taxon>Schistosomatidae</taxon>
        <taxon>Trichobilharzia</taxon>
    </lineage>
</organism>
<comment type="function">
    <text evidence="8">Catalyzes the transfer of a geranylgeranyl moiety from geranylgeranyl diphosphate to both cysteines of proteins with the C-terminal sequence -XXCC, -XCXC and -CCXX.</text>
</comment>
<keyword evidence="11" id="KW-1185">Reference proteome</keyword>
<evidence type="ECO:0000256" key="3">
    <source>
        <dbReference type="ARBA" id="ARBA00022679"/>
    </source>
</evidence>
<keyword evidence="3 8" id="KW-0808">Transferase</keyword>
<dbReference type="InterPro" id="IPR001330">
    <property type="entry name" value="Prenyltrans"/>
</dbReference>
<keyword evidence="2 8" id="KW-0637">Prenyltransferase</keyword>
<comment type="cofactor">
    <cofactor evidence="8">
        <name>Zn(2+)</name>
        <dbReference type="ChEBI" id="CHEBI:29105"/>
    </cofactor>
    <text evidence="8">Binds 1 zinc ion per subunit.</text>
</comment>
<dbReference type="InterPro" id="IPR045089">
    <property type="entry name" value="PGGT1B-like"/>
</dbReference>
<feature type="domain" description="Prenyltransferase alpha-alpha toroid" evidence="10">
    <location>
        <begin position="18"/>
        <end position="374"/>
    </location>
</feature>
<evidence type="ECO:0000256" key="6">
    <source>
        <dbReference type="ARBA" id="ARBA00022833"/>
    </source>
</evidence>
<evidence type="ECO:0000256" key="8">
    <source>
        <dbReference type="RuleBase" id="RU365076"/>
    </source>
</evidence>
<comment type="similarity">
    <text evidence="1 8">Belongs to the protein prenyltransferase subunit beta family.</text>
</comment>
<feature type="region of interest" description="Disordered" evidence="9">
    <location>
        <begin position="314"/>
        <end position="349"/>
    </location>
</feature>
<dbReference type="SUPFAM" id="SSF48239">
    <property type="entry name" value="Terpenoid cyclases/Protein prenyltransferases"/>
    <property type="match status" value="1"/>
</dbReference>
<evidence type="ECO:0000256" key="5">
    <source>
        <dbReference type="ARBA" id="ARBA00022737"/>
    </source>
</evidence>
<evidence type="ECO:0000256" key="2">
    <source>
        <dbReference type="ARBA" id="ARBA00022602"/>
    </source>
</evidence>
<evidence type="ECO:0000256" key="9">
    <source>
        <dbReference type="SAM" id="MobiDB-lite"/>
    </source>
</evidence>
<evidence type="ECO:0000256" key="7">
    <source>
        <dbReference type="ARBA" id="ARBA00047658"/>
    </source>
</evidence>
<dbReference type="WBParaSite" id="TREG1_96310.1">
    <property type="protein sequence ID" value="TREG1_96310.1"/>
    <property type="gene ID" value="TREG1_96310"/>
</dbReference>
<dbReference type="AlphaFoldDB" id="A0AA85KL44"/>
<dbReference type="EC" id="2.5.1.60" evidence="8"/>
<comment type="catalytic activity">
    <reaction evidence="7 8">
        <text>geranylgeranyl diphosphate + L-cysteinyl-[protein] = S-geranylgeranyl-L-cysteinyl-[protein] + diphosphate</text>
        <dbReference type="Rhea" id="RHEA:21240"/>
        <dbReference type="Rhea" id="RHEA-COMP:10131"/>
        <dbReference type="Rhea" id="RHEA-COMP:11537"/>
        <dbReference type="ChEBI" id="CHEBI:29950"/>
        <dbReference type="ChEBI" id="CHEBI:33019"/>
        <dbReference type="ChEBI" id="CHEBI:57533"/>
        <dbReference type="ChEBI" id="CHEBI:86021"/>
        <dbReference type="EC" id="2.5.1.60"/>
    </reaction>
</comment>
<dbReference type="InterPro" id="IPR008930">
    <property type="entry name" value="Terpenoid_cyclase/PrenylTrfase"/>
</dbReference>
<dbReference type="GO" id="GO:0046872">
    <property type="term" value="F:metal ion binding"/>
    <property type="evidence" value="ECO:0007669"/>
    <property type="project" value="UniProtKB-KW"/>
</dbReference>
<keyword evidence="5" id="KW-0677">Repeat</keyword>
<evidence type="ECO:0000259" key="10">
    <source>
        <dbReference type="Pfam" id="PF00432"/>
    </source>
</evidence>
<evidence type="ECO:0000256" key="4">
    <source>
        <dbReference type="ARBA" id="ARBA00022723"/>
    </source>
</evidence>
<keyword evidence="4 8" id="KW-0479">Metal-binding</keyword>
<name>A0AA85KL44_TRIRE</name>
<reference evidence="12" key="2">
    <citation type="submission" date="2023-11" db="UniProtKB">
        <authorList>
            <consortium name="WormBaseParasite"/>
        </authorList>
    </citation>
    <scope>IDENTIFICATION</scope>
</reference>
<protein>
    <recommendedName>
        <fullName evidence="8">Geranylgeranyl transferase type-2 subunit beta</fullName>
        <ecNumber evidence="8">2.5.1.60</ecNumber>
    </recommendedName>
</protein>
<evidence type="ECO:0000313" key="11">
    <source>
        <dbReference type="Proteomes" id="UP000050795"/>
    </source>
</evidence>
<sequence length="389" mass="43266">MAHPIIDENIKENYPKELLIQSHIKFLVKCTKKTDSTMDYCKMSGIYWVLTALDLLDALSEVDRDEMVDYVLSCRKADGGFSPSPKHDSHLLSTLSAIQILALFDSLDNINVEKICEYVAKLQQKDGSFAGDIWGEIDTRFAFCAVAILHILGMLSNDVIDIEACATYLEQCQNLDGCFGTQPGSESHAGQAYCVVGALAILRRLRRLNIDRAAWWLAERQLPSGGLNGRPEKQPDVCYSWWAVATLTILGRLTWIKHDDLTRFILASQDIQTGGIADRPGNMPDPFHTLFGLAGLSLLARVDANAMAIIRQQNNHHHHDHHSSSQNGGSNHDNGDASGAGEIDQEEGEKEDPAIIALKVAYHKLKPIHPVLCMPQYVIDRLKLKFQLL</sequence>
<dbReference type="Proteomes" id="UP000050795">
    <property type="component" value="Unassembled WGS sequence"/>
</dbReference>
<evidence type="ECO:0000256" key="1">
    <source>
        <dbReference type="ARBA" id="ARBA00010497"/>
    </source>
</evidence>
<proteinExistence type="inferred from homology"/>
<dbReference type="PANTHER" id="PTHR11774:SF11">
    <property type="entry name" value="GERANYLGERANYL TRANSFERASE TYPE-2 SUBUNIT BETA"/>
    <property type="match status" value="1"/>
</dbReference>